<dbReference type="GO" id="GO:0004523">
    <property type="term" value="F:RNA-DNA hybrid ribonuclease activity"/>
    <property type="evidence" value="ECO:0007669"/>
    <property type="project" value="InterPro"/>
</dbReference>
<dbReference type="InterPro" id="IPR012337">
    <property type="entry name" value="RNaseH-like_sf"/>
</dbReference>
<evidence type="ECO:0000313" key="3">
    <source>
        <dbReference type="Proteomes" id="UP000322667"/>
    </source>
</evidence>
<dbReference type="InterPro" id="IPR036397">
    <property type="entry name" value="RNaseH_sf"/>
</dbReference>
<evidence type="ECO:0000313" key="2">
    <source>
        <dbReference type="EMBL" id="TYH93324.1"/>
    </source>
</evidence>
<protein>
    <recommendedName>
        <fullName evidence="1">RNase H type-1 domain-containing protein</fullName>
    </recommendedName>
</protein>
<feature type="domain" description="RNase H type-1" evidence="1">
    <location>
        <begin position="4"/>
        <end position="105"/>
    </location>
</feature>
<organism evidence="2 3">
    <name type="scientific">Gossypium tomentosum</name>
    <name type="common">Hawaiian cotton</name>
    <name type="synonym">Gossypium sandvicense</name>
    <dbReference type="NCBI Taxonomy" id="34277"/>
    <lineage>
        <taxon>Eukaryota</taxon>
        <taxon>Viridiplantae</taxon>
        <taxon>Streptophyta</taxon>
        <taxon>Embryophyta</taxon>
        <taxon>Tracheophyta</taxon>
        <taxon>Spermatophyta</taxon>
        <taxon>Magnoliopsida</taxon>
        <taxon>eudicotyledons</taxon>
        <taxon>Gunneridae</taxon>
        <taxon>Pentapetalae</taxon>
        <taxon>rosids</taxon>
        <taxon>malvids</taxon>
        <taxon>Malvales</taxon>
        <taxon>Malvaceae</taxon>
        <taxon>Malvoideae</taxon>
        <taxon>Gossypium</taxon>
    </lineage>
</organism>
<dbReference type="InterPro" id="IPR002156">
    <property type="entry name" value="RNaseH_domain"/>
</dbReference>
<evidence type="ECO:0000259" key="1">
    <source>
        <dbReference type="Pfam" id="PF13456"/>
    </source>
</evidence>
<dbReference type="AlphaFoldDB" id="A0A5D2MQA0"/>
<dbReference type="Pfam" id="PF13456">
    <property type="entry name" value="RVT_3"/>
    <property type="match status" value="1"/>
</dbReference>
<reference evidence="2 3" key="1">
    <citation type="submission" date="2019-07" db="EMBL/GenBank/DDBJ databases">
        <title>WGS assembly of Gossypium tomentosum.</title>
        <authorList>
            <person name="Chen Z.J."/>
            <person name="Sreedasyam A."/>
            <person name="Ando A."/>
            <person name="Song Q."/>
            <person name="De L."/>
            <person name="Hulse-Kemp A."/>
            <person name="Ding M."/>
            <person name="Ye W."/>
            <person name="Kirkbride R."/>
            <person name="Jenkins J."/>
            <person name="Plott C."/>
            <person name="Lovell J."/>
            <person name="Lin Y.-M."/>
            <person name="Vaughn R."/>
            <person name="Liu B."/>
            <person name="Li W."/>
            <person name="Simpson S."/>
            <person name="Scheffler B."/>
            <person name="Saski C."/>
            <person name="Grover C."/>
            <person name="Hu G."/>
            <person name="Conover J."/>
            <person name="Carlson J."/>
            <person name="Shu S."/>
            <person name="Boston L."/>
            <person name="Williams M."/>
            <person name="Peterson D."/>
            <person name="Mcgee K."/>
            <person name="Jones D."/>
            <person name="Wendel J."/>
            <person name="Stelly D."/>
            <person name="Grimwood J."/>
            <person name="Schmutz J."/>
        </authorList>
    </citation>
    <scope>NUCLEOTIDE SEQUENCE [LARGE SCALE GENOMIC DNA]</scope>
    <source>
        <strain evidence="2">7179.01</strain>
    </source>
</reference>
<dbReference type="GO" id="GO:0003676">
    <property type="term" value="F:nucleic acid binding"/>
    <property type="evidence" value="ECO:0007669"/>
    <property type="project" value="InterPro"/>
</dbReference>
<dbReference type="EMBL" id="CM017622">
    <property type="protein sequence ID" value="TYH93324.1"/>
    <property type="molecule type" value="Genomic_DNA"/>
</dbReference>
<dbReference type="Gene3D" id="3.30.420.10">
    <property type="entry name" value="Ribonuclease H-like superfamily/Ribonuclease H"/>
    <property type="match status" value="1"/>
</dbReference>
<gene>
    <name evidence="2" type="ORF">ES332_A13G246400v1</name>
</gene>
<dbReference type="SUPFAM" id="SSF53098">
    <property type="entry name" value="Ribonuclease H-like"/>
    <property type="match status" value="1"/>
</dbReference>
<keyword evidence="3" id="KW-1185">Reference proteome</keyword>
<dbReference type="Proteomes" id="UP000322667">
    <property type="component" value="Chromosome A13"/>
</dbReference>
<sequence>MKDEEGIVRALLSGPSDACDAESAELGAIITAMDVFTDIGWKGSCSLIVEMGSKVVYNWILEKSRRPWSQQTYFADFDRKRACARKLSFSLAEVGGNEIADALVSAGMNRPCMFKAWW</sequence>
<name>A0A5D2MQA0_GOSTO</name>
<proteinExistence type="predicted"/>
<accession>A0A5D2MQA0</accession>